<accession>K8EMS4</accession>
<dbReference type="GeneID" id="19012169"/>
<sequence>MSQLPLFSSSFRWCGSRQRRVFQWRQRRKCNQTVVVGASGASSSSSSEEEKDEEAKRLVFNPAAIYNEIFCDDVTFSKDVSRKIAKEVTELHPETYKHPEDSFYGEIDVNSMLELIDLGTDGKNLDGGLRYVDLGCGVGKQVATAALSGKFAKADGVEICPDLAAKAIEGIARLREKLEKYSDSSHACEISVSQGDVFDQDLSQFDFIFVHATTFHDTTVGMLKAKLSREMKVGARLAIVSKLCDDIVNFEPLQSIPGGIGWKPISQVDEKWQLDCYLYEKTKELD</sequence>
<dbReference type="STRING" id="41875.K8EMS4"/>
<dbReference type="InterPro" id="IPR029063">
    <property type="entry name" value="SAM-dependent_MTases_sf"/>
</dbReference>
<dbReference type="CDD" id="cd02440">
    <property type="entry name" value="AdoMet_MTases"/>
    <property type="match status" value="1"/>
</dbReference>
<evidence type="ECO:0000313" key="3">
    <source>
        <dbReference type="Proteomes" id="UP000198341"/>
    </source>
</evidence>
<dbReference type="EMBL" id="FO082266">
    <property type="protein sequence ID" value="CCO19284.1"/>
    <property type="molecule type" value="Genomic_DNA"/>
</dbReference>
<organism evidence="2 3">
    <name type="scientific">Bathycoccus prasinos</name>
    <dbReference type="NCBI Taxonomy" id="41875"/>
    <lineage>
        <taxon>Eukaryota</taxon>
        <taxon>Viridiplantae</taxon>
        <taxon>Chlorophyta</taxon>
        <taxon>Mamiellophyceae</taxon>
        <taxon>Mamiellales</taxon>
        <taxon>Bathycoccaceae</taxon>
        <taxon>Bathycoccus</taxon>
    </lineage>
</organism>
<protein>
    <recommendedName>
        <fullName evidence="1">DOT1 domain-containing protein</fullName>
    </recommendedName>
</protein>
<dbReference type="Gene3D" id="3.40.50.150">
    <property type="entry name" value="Vaccinia Virus protein VP39"/>
    <property type="match status" value="1"/>
</dbReference>
<dbReference type="AlphaFoldDB" id="K8EMS4"/>
<name>K8EMS4_9CHLO</name>
<evidence type="ECO:0000259" key="1">
    <source>
        <dbReference type="Pfam" id="PF08123"/>
    </source>
</evidence>
<dbReference type="KEGG" id="bpg:Bathy13g02170"/>
<evidence type="ECO:0000313" key="2">
    <source>
        <dbReference type="EMBL" id="CCO19284.1"/>
    </source>
</evidence>
<dbReference type="RefSeq" id="XP_007509481.1">
    <property type="nucleotide sequence ID" value="XM_007509419.1"/>
</dbReference>
<feature type="domain" description="DOT1" evidence="1">
    <location>
        <begin position="83"/>
        <end position="244"/>
    </location>
</feature>
<dbReference type="Proteomes" id="UP000198341">
    <property type="component" value="Chromosome 13"/>
</dbReference>
<dbReference type="InterPro" id="IPR025789">
    <property type="entry name" value="DOT1_dom"/>
</dbReference>
<proteinExistence type="predicted"/>
<dbReference type="Pfam" id="PF08123">
    <property type="entry name" value="DOT1"/>
    <property type="match status" value="1"/>
</dbReference>
<dbReference type="GO" id="GO:0031151">
    <property type="term" value="F:histone H3K79 methyltransferase activity"/>
    <property type="evidence" value="ECO:0007669"/>
    <property type="project" value="InterPro"/>
</dbReference>
<dbReference type="SUPFAM" id="SSF53335">
    <property type="entry name" value="S-adenosyl-L-methionine-dependent methyltransferases"/>
    <property type="match status" value="1"/>
</dbReference>
<keyword evidence="3" id="KW-1185">Reference proteome</keyword>
<gene>
    <name evidence="2" type="ordered locus">Bathy13g02170</name>
</gene>
<reference evidence="2 3" key="1">
    <citation type="submission" date="2011-10" db="EMBL/GenBank/DDBJ databases">
        <authorList>
            <person name="Genoscope - CEA"/>
        </authorList>
    </citation>
    <scope>NUCLEOTIDE SEQUENCE [LARGE SCALE GENOMIC DNA]</scope>
    <source>
        <strain evidence="2 3">RCC 1105</strain>
    </source>
</reference>